<feature type="compositionally biased region" description="Basic and acidic residues" evidence="3">
    <location>
        <begin position="288"/>
        <end position="297"/>
    </location>
</feature>
<feature type="repeat" description="WD" evidence="1">
    <location>
        <begin position="600"/>
        <end position="634"/>
    </location>
</feature>
<dbReference type="Gene3D" id="2.130.10.10">
    <property type="entry name" value="YVTN repeat-like/Quinoprotein amine dehydrogenase"/>
    <property type="match status" value="2"/>
</dbReference>
<dbReference type="Proteomes" id="UP000504603">
    <property type="component" value="Unplaced"/>
</dbReference>
<reference evidence="7" key="1">
    <citation type="submission" date="2025-08" db="UniProtKB">
        <authorList>
            <consortium name="RefSeq"/>
        </authorList>
    </citation>
    <scope>IDENTIFICATION</scope>
    <source>
        <strain evidence="7">OHB3-1</strain>
    </source>
</reference>
<dbReference type="Pfam" id="PF23138">
    <property type="entry name" value="CTLH_Armc9"/>
    <property type="match status" value="1"/>
</dbReference>
<dbReference type="OrthoDB" id="538223at2759"/>
<dbReference type="Pfam" id="PF00400">
    <property type="entry name" value="WD40"/>
    <property type="match status" value="2"/>
</dbReference>
<dbReference type="PROSITE" id="PS50294">
    <property type="entry name" value="WD_REPEATS_REGION"/>
    <property type="match status" value="2"/>
</dbReference>
<dbReference type="SUPFAM" id="SSF50978">
    <property type="entry name" value="WD40 repeat-like"/>
    <property type="match status" value="1"/>
</dbReference>
<dbReference type="KEGG" id="mcha:111011528"/>
<organism evidence="6 7">
    <name type="scientific">Momordica charantia</name>
    <name type="common">Bitter gourd</name>
    <name type="synonym">Balsam pear</name>
    <dbReference type="NCBI Taxonomy" id="3673"/>
    <lineage>
        <taxon>Eukaryota</taxon>
        <taxon>Viridiplantae</taxon>
        <taxon>Streptophyta</taxon>
        <taxon>Embryophyta</taxon>
        <taxon>Tracheophyta</taxon>
        <taxon>Spermatophyta</taxon>
        <taxon>Magnoliopsida</taxon>
        <taxon>eudicotyledons</taxon>
        <taxon>Gunneridae</taxon>
        <taxon>Pentapetalae</taxon>
        <taxon>rosids</taxon>
        <taxon>fabids</taxon>
        <taxon>Cucurbitales</taxon>
        <taxon>Cucurbitaceae</taxon>
        <taxon>Momordiceae</taxon>
        <taxon>Momordica</taxon>
    </lineage>
</organism>
<name>A0A6J1CHR7_MOMCH</name>
<dbReference type="GeneID" id="111011528"/>
<feature type="repeat" description="WD" evidence="1">
    <location>
        <begin position="507"/>
        <end position="540"/>
    </location>
</feature>
<dbReference type="PANTHER" id="PTHR47198">
    <property type="entry name" value="OS05G0299300 PROTEIN"/>
    <property type="match status" value="1"/>
</dbReference>
<protein>
    <submittedName>
        <fullName evidence="7">WD repeat-containing protein 91 homolog</fullName>
    </submittedName>
</protein>
<dbReference type="InterPro" id="IPR015943">
    <property type="entry name" value="WD40/YVTN_repeat-like_dom_sf"/>
</dbReference>
<evidence type="ECO:0000256" key="1">
    <source>
        <dbReference type="PROSITE-ProRule" id="PRU00221"/>
    </source>
</evidence>
<dbReference type="AlphaFoldDB" id="A0A6J1CHR7"/>
<feature type="domain" description="Anaphase-promoting complex subunit 4-like WD40" evidence="4">
    <location>
        <begin position="464"/>
        <end position="518"/>
    </location>
</feature>
<dbReference type="InterPro" id="IPR036322">
    <property type="entry name" value="WD40_repeat_dom_sf"/>
</dbReference>
<dbReference type="Pfam" id="PF12894">
    <property type="entry name" value="ANAPC4_WD40"/>
    <property type="match status" value="1"/>
</dbReference>
<dbReference type="InterPro" id="IPR001680">
    <property type="entry name" value="WD40_rpt"/>
</dbReference>
<feature type="coiled-coil region" evidence="2">
    <location>
        <begin position="180"/>
        <end position="214"/>
    </location>
</feature>
<evidence type="ECO:0000259" key="4">
    <source>
        <dbReference type="Pfam" id="PF12894"/>
    </source>
</evidence>
<sequence length="634" mass="69998">MMENMQYAEELVREFLVFRGFTSTLQAYESELSTDIGKGFQVDKILDLIFSIYIPKFEAEKLVGLLVFFKQCLASSSDNTLLSTMSKLEVSILRYYMVYAIQSGRPDKVLEFLKINGNDLLQRTRDWTPWFAVPYLKNPKFDPNFHVYFTKEWYEALHVSVRNFFSEVFNGTRIPALLKLSSEKNTVNHLKRDIKQLNLKLAQLQALLEEKEAHLCHFRGLMSSSSSMVHDENVPSSSDAQETCASPATQVGEPRLARDGVLAGSTASNENSNSSLTPCSGDVGDPSHSCDDGREMENSGEVHVQEEFPEVKVEFQETFLGHTSPISRCRFSASGTNVASASLDGTVRIWTYDSSTPSSRNATIYCGAEIMSLDWECKSDRLLLIGTADAGIKAWNVDAKRVVCDLNTTDMFPSVLDIKCSPVESIFVSAAASRGHGSSYVDSMGFASLTVWNMRTWKALSVLPLGKDPPAITSICFNHNGKILAAAATDGMIHMFDMSACLQITGWPAHDSAINSILFGPDETSMFTLGSDGKIFEWSLHNQGQVLWSRNNSRFCDPESSLSLRHEMALDANGKRLLATSSSVRAPIYQVGGRIGGLKTLPHTAAITTVDWHPTSPVFLTGSADHSVRVTSIS</sequence>
<feature type="repeat" description="WD" evidence="1">
    <location>
        <begin position="319"/>
        <end position="360"/>
    </location>
</feature>
<evidence type="ECO:0000259" key="5">
    <source>
        <dbReference type="Pfam" id="PF23138"/>
    </source>
</evidence>
<keyword evidence="6" id="KW-1185">Reference proteome</keyword>
<dbReference type="RefSeq" id="XP_022141021.1">
    <property type="nucleotide sequence ID" value="XM_022285329.1"/>
</dbReference>
<keyword evidence="2" id="KW-0175">Coiled coil</keyword>
<dbReference type="PANTHER" id="PTHR47198:SF1">
    <property type="entry name" value="WD REPEAT-CONTAINING PROTEIN 91-LIKE ISOFORM X1"/>
    <property type="match status" value="1"/>
</dbReference>
<evidence type="ECO:0000256" key="3">
    <source>
        <dbReference type="SAM" id="MobiDB-lite"/>
    </source>
</evidence>
<feature type="region of interest" description="Disordered" evidence="3">
    <location>
        <begin position="227"/>
        <end position="306"/>
    </location>
</feature>
<evidence type="ECO:0000313" key="6">
    <source>
        <dbReference type="Proteomes" id="UP000504603"/>
    </source>
</evidence>
<feature type="compositionally biased region" description="Polar residues" evidence="3">
    <location>
        <begin position="265"/>
        <end position="278"/>
    </location>
</feature>
<dbReference type="SMART" id="SM00320">
    <property type="entry name" value="WD40"/>
    <property type="match status" value="5"/>
</dbReference>
<feature type="domain" description="ARMC9 CTLH-like" evidence="5">
    <location>
        <begin position="55"/>
        <end position="170"/>
    </location>
</feature>
<evidence type="ECO:0000256" key="2">
    <source>
        <dbReference type="SAM" id="Coils"/>
    </source>
</evidence>
<gene>
    <name evidence="7" type="primary">LOC111011528</name>
</gene>
<dbReference type="PROSITE" id="PS50082">
    <property type="entry name" value="WD_REPEATS_2"/>
    <property type="match status" value="3"/>
</dbReference>
<dbReference type="InterPro" id="IPR024977">
    <property type="entry name" value="Apc4-like_WD40_dom"/>
</dbReference>
<dbReference type="InterPro" id="IPR056327">
    <property type="entry name" value="ARMC9_CTLH-like_dom"/>
</dbReference>
<feature type="compositionally biased region" description="Polar residues" evidence="3">
    <location>
        <begin position="227"/>
        <end position="249"/>
    </location>
</feature>
<evidence type="ECO:0000313" key="7">
    <source>
        <dbReference type="RefSeq" id="XP_022141021.1"/>
    </source>
</evidence>
<proteinExistence type="predicted"/>
<accession>A0A6J1CHR7</accession>
<keyword evidence="1" id="KW-0853">WD repeat</keyword>